<dbReference type="VEuPathDB" id="FungiDB:SMAC_08953"/>
<accession>A0A8S8ZDB5</accession>
<protein>
    <submittedName>
        <fullName evidence="1">Uncharacterized protein</fullName>
    </submittedName>
</protein>
<dbReference type="AlphaFoldDB" id="A0A8S8ZDB5"/>
<evidence type="ECO:0000313" key="2">
    <source>
        <dbReference type="Proteomes" id="UP000433876"/>
    </source>
</evidence>
<sequence>MTLSEEQKEIISERPLGHTLDRVRDNLRDSNKADGTYRESITSLLGALILSPAAHSLSSPDGYGTVTVRLLGLRQDVQGGKIANLDPFRPLVRLAVDNSDGNHDDNANDNAIWAAVFSVLDTLAPSTPPFRPTTLPTFKGTPIKISSSWFANSANRIAVERELFAEIGNCTFRNVAGFMDKFFNYESWGDEYKAMLRNLMIEHDGNKWKGFPATRDEKLVWKWLRSLEDGFLADAPYMSQVGIGYIVCIPSSLLQAEHRPIFCRFGRLGICSPACHNTNSKPPHLLANLGMKRLGGYVYTSANYGSDCHFYIQARSYHQRVQAIVQFK</sequence>
<comment type="caution">
    <text evidence="1">The sequence shown here is derived from an EMBL/GenBank/DDBJ whole genome shotgun (WGS) entry which is preliminary data.</text>
</comment>
<dbReference type="EMBL" id="NMPR01000246">
    <property type="protein sequence ID" value="KAA8624226.1"/>
    <property type="molecule type" value="Genomic_DNA"/>
</dbReference>
<organism evidence="1 2">
    <name type="scientific">Sordaria macrospora</name>
    <dbReference type="NCBI Taxonomy" id="5147"/>
    <lineage>
        <taxon>Eukaryota</taxon>
        <taxon>Fungi</taxon>
        <taxon>Dikarya</taxon>
        <taxon>Ascomycota</taxon>
        <taxon>Pezizomycotina</taxon>
        <taxon>Sordariomycetes</taxon>
        <taxon>Sordariomycetidae</taxon>
        <taxon>Sordariales</taxon>
        <taxon>Sordariaceae</taxon>
        <taxon>Sordaria</taxon>
    </lineage>
</organism>
<evidence type="ECO:0000313" key="1">
    <source>
        <dbReference type="EMBL" id="KAA8624226.1"/>
    </source>
</evidence>
<reference evidence="1 2" key="1">
    <citation type="submission" date="2017-07" db="EMBL/GenBank/DDBJ databases">
        <title>Genome sequence of the Sordaria macrospora wild type strain R19027.</title>
        <authorList>
            <person name="Nowrousian M."/>
            <person name="Teichert I."/>
            <person name="Kueck U."/>
        </authorList>
    </citation>
    <scope>NUCLEOTIDE SEQUENCE [LARGE SCALE GENOMIC DNA]</scope>
    <source>
        <strain evidence="1 2">R19027</strain>
        <tissue evidence="1">Mycelium</tissue>
    </source>
</reference>
<dbReference type="Proteomes" id="UP000433876">
    <property type="component" value="Unassembled WGS sequence"/>
</dbReference>
<proteinExistence type="predicted"/>
<gene>
    <name evidence="1" type="ORF">SMACR_08953</name>
</gene>
<name>A0A8S8ZDB5_SORMA</name>